<reference evidence="2" key="1">
    <citation type="journal article" date="2019" name="G3 (Bethesda)">
        <title>Genome Assemblies of Two Rare Opportunistic Yeast Pathogens: Diutina rugosa (syn. Candida rugosa) and Trichomonascus ciferrii (syn. Candida ciferrii).</title>
        <authorList>
            <person name="Mixao V."/>
            <person name="Saus E."/>
            <person name="Hansen A.P."/>
            <person name="Lass-Florl C."/>
            <person name="Gabaldon T."/>
        </authorList>
    </citation>
    <scope>NUCLEOTIDE SEQUENCE</scope>
    <source>
        <strain evidence="2">CBS 4856</strain>
    </source>
</reference>
<dbReference type="EMBL" id="SWFS01000532">
    <property type="protein sequence ID" value="KAA8898991.1"/>
    <property type="molecule type" value="Genomic_DNA"/>
</dbReference>
<dbReference type="AlphaFoldDB" id="A0A642UP02"/>
<organism evidence="2 3">
    <name type="scientific">Trichomonascus ciferrii</name>
    <dbReference type="NCBI Taxonomy" id="44093"/>
    <lineage>
        <taxon>Eukaryota</taxon>
        <taxon>Fungi</taxon>
        <taxon>Dikarya</taxon>
        <taxon>Ascomycota</taxon>
        <taxon>Saccharomycotina</taxon>
        <taxon>Dipodascomycetes</taxon>
        <taxon>Dipodascales</taxon>
        <taxon>Trichomonascaceae</taxon>
        <taxon>Trichomonascus</taxon>
        <taxon>Trichomonascus ciferrii complex</taxon>
    </lineage>
</organism>
<feature type="transmembrane region" description="Helical" evidence="1">
    <location>
        <begin position="151"/>
        <end position="176"/>
    </location>
</feature>
<feature type="transmembrane region" description="Helical" evidence="1">
    <location>
        <begin position="122"/>
        <end position="144"/>
    </location>
</feature>
<keyword evidence="3" id="KW-1185">Reference proteome</keyword>
<feature type="transmembrane region" description="Helical" evidence="1">
    <location>
        <begin position="196"/>
        <end position="221"/>
    </location>
</feature>
<dbReference type="VEuPathDB" id="FungiDB:TRICI_006415"/>
<keyword evidence="1" id="KW-1133">Transmembrane helix</keyword>
<dbReference type="Proteomes" id="UP000761534">
    <property type="component" value="Unassembled WGS sequence"/>
</dbReference>
<dbReference type="OrthoDB" id="2560628at2759"/>
<sequence>MLCAVVFAKLGYEHINWLIAYLILGAEGYFTLILATFFFLAYAEHLATGTSVIKPSKEEIKRQYPTQKERTLATIRSPTFLFHFFLIPANALVIAGGSKMAGVKPDDSDYDKQIQTAKGLRGAGQAMFVLEVIIVLLTALYLLFKRNIRVYMVYACFVAWFPLFIRGIYGILSVFLQKLNYFDLSNYTASGISSTFLATEYILGTTMEYIAALCLISTYFIRNPHKRKEAENVEAAQ</sequence>
<feature type="transmembrane region" description="Helical" evidence="1">
    <location>
        <begin position="80"/>
        <end position="102"/>
    </location>
</feature>
<evidence type="ECO:0000313" key="3">
    <source>
        <dbReference type="Proteomes" id="UP000761534"/>
    </source>
</evidence>
<evidence type="ECO:0000256" key="1">
    <source>
        <dbReference type="SAM" id="Phobius"/>
    </source>
</evidence>
<gene>
    <name evidence="2" type="ORF">TRICI_006415</name>
</gene>
<keyword evidence="1" id="KW-0472">Membrane</keyword>
<feature type="transmembrane region" description="Helical" evidence="1">
    <location>
        <begin position="18"/>
        <end position="43"/>
    </location>
</feature>
<comment type="caution">
    <text evidence="2">The sequence shown here is derived from an EMBL/GenBank/DDBJ whole genome shotgun (WGS) entry which is preliminary data.</text>
</comment>
<protein>
    <submittedName>
        <fullName evidence="2">Uncharacterized protein</fullName>
    </submittedName>
</protein>
<dbReference type="PANTHER" id="PTHR42109">
    <property type="entry name" value="UNPLACED GENOMIC SCAFFOLD UM_SCAF_CONTIG_1.265, WHOLE GENOME SHOTGUN SEQUENCE"/>
    <property type="match status" value="1"/>
</dbReference>
<accession>A0A642UP02</accession>
<dbReference type="PANTHER" id="PTHR42109:SF2">
    <property type="entry name" value="INTEGRAL MEMBRANE PROTEIN"/>
    <property type="match status" value="1"/>
</dbReference>
<proteinExistence type="predicted"/>
<evidence type="ECO:0000313" key="2">
    <source>
        <dbReference type="EMBL" id="KAA8898991.1"/>
    </source>
</evidence>
<keyword evidence="1" id="KW-0812">Transmembrane</keyword>
<name>A0A642UP02_9ASCO</name>